<sequence>MSLSKLHCVIDCSGSMAEYGKPMLLVNLLRYIRQFTTQNGQSARYFSWQEAIAEINWPAEADVELPTLVGSSDVAALCNWAEESSEVVLLVLTDGYFKLGAEQLHQLSQLDNLYLLGVGGDADLVQLNILSNRSYRAEQLDHVLHIVFRSEAAAVGPSRRVELAGVVAESALDDEW</sequence>
<dbReference type="Proteomes" id="UP001173465">
    <property type="component" value="Unassembled WGS sequence"/>
</dbReference>
<reference evidence="1" key="1">
    <citation type="submission" date="2020-06" db="EMBL/GenBank/DDBJ databases">
        <authorList>
            <person name="Dong N."/>
        </authorList>
    </citation>
    <scope>NUCLEOTIDE SEQUENCE</scope>
    <source>
        <strain evidence="1">DF46-2-2</strain>
    </source>
</reference>
<dbReference type="RefSeq" id="WP_286594521.1">
    <property type="nucleotide sequence ID" value="NZ_JACANB010000013.1"/>
</dbReference>
<dbReference type="EMBL" id="JACANB010000013">
    <property type="protein sequence ID" value="MDM1697270.1"/>
    <property type="molecule type" value="Genomic_DNA"/>
</dbReference>
<proteinExistence type="predicted"/>
<dbReference type="AlphaFoldDB" id="A0AAW7DV85"/>
<dbReference type="SUPFAM" id="SSF53300">
    <property type="entry name" value="vWA-like"/>
    <property type="match status" value="1"/>
</dbReference>
<reference evidence="1" key="2">
    <citation type="journal article" date="2022" name="Sci. Total Environ.">
        <title>Prevalence, transmission, and molecular epidemiology of tet(X)-positive bacteria among humans, animals, and environmental niches in China: An epidemiological, and genomic-based study.</title>
        <authorList>
            <person name="Dong N."/>
            <person name="Zeng Y."/>
            <person name="Cai C."/>
            <person name="Sun C."/>
            <person name="Lu J."/>
            <person name="Liu C."/>
            <person name="Zhou H."/>
            <person name="Sun Q."/>
            <person name="Shu L."/>
            <person name="Wang H."/>
            <person name="Wang Y."/>
            <person name="Wang S."/>
            <person name="Wu C."/>
            <person name="Chan E.W."/>
            <person name="Chen G."/>
            <person name="Shen Z."/>
            <person name="Chen S."/>
            <person name="Zhang R."/>
        </authorList>
    </citation>
    <scope>NUCLEOTIDE SEQUENCE</scope>
    <source>
        <strain evidence="1">DF46-2-2</strain>
    </source>
</reference>
<accession>A0AAW7DV85</accession>
<comment type="caution">
    <text evidence="1">The sequence shown here is derived from an EMBL/GenBank/DDBJ whole genome shotgun (WGS) entry which is preliminary data.</text>
</comment>
<evidence type="ECO:0000313" key="2">
    <source>
        <dbReference type="Proteomes" id="UP001173465"/>
    </source>
</evidence>
<dbReference type="InterPro" id="IPR036465">
    <property type="entry name" value="vWFA_dom_sf"/>
</dbReference>
<name>A0AAW7DV85_9GAMM</name>
<evidence type="ECO:0008006" key="3">
    <source>
        <dbReference type="Google" id="ProtNLM"/>
    </source>
</evidence>
<gene>
    <name evidence="1" type="ORF">HX099_11470</name>
</gene>
<protein>
    <recommendedName>
        <fullName evidence="3">VWA domain-containing protein</fullName>
    </recommendedName>
</protein>
<organism evidence="1 2">
    <name type="scientific">Thiopseudomonas alkaliphila</name>
    <dbReference type="NCBI Taxonomy" id="1697053"/>
    <lineage>
        <taxon>Bacteria</taxon>
        <taxon>Pseudomonadati</taxon>
        <taxon>Pseudomonadota</taxon>
        <taxon>Gammaproteobacteria</taxon>
        <taxon>Pseudomonadales</taxon>
        <taxon>Pseudomonadaceae</taxon>
        <taxon>Thiopseudomonas</taxon>
    </lineage>
</organism>
<evidence type="ECO:0000313" key="1">
    <source>
        <dbReference type="EMBL" id="MDM1697270.1"/>
    </source>
</evidence>